<accession>A0A9P5SL86</accession>
<evidence type="ECO:0000313" key="3">
    <source>
        <dbReference type="Proteomes" id="UP000696485"/>
    </source>
</evidence>
<sequence length="105" mass="11312">MSRLSIRGRRAHSHNRNNTPTPSPLSRLTFSSTSFLLFLVFLLSTHIHRADAGIFGNDGTRLNYDRISVMSMPASVYDAEIITPGTALAAGVIEATGTLPKQGVA</sequence>
<evidence type="ECO:0000313" key="2">
    <source>
        <dbReference type="EMBL" id="KAF9329272.1"/>
    </source>
</evidence>
<comment type="caution">
    <text evidence="2">The sequence shown here is derived from an EMBL/GenBank/DDBJ whole genome shotgun (WGS) entry which is preliminary data.</text>
</comment>
<protein>
    <submittedName>
        <fullName evidence="2">Uncharacterized protein</fullName>
    </submittedName>
</protein>
<feature type="non-terminal residue" evidence="2">
    <location>
        <position position="105"/>
    </location>
</feature>
<feature type="compositionally biased region" description="Basic residues" evidence="1">
    <location>
        <begin position="1"/>
        <end position="15"/>
    </location>
</feature>
<gene>
    <name evidence="2" type="ORF">BG006_007602</name>
</gene>
<keyword evidence="3" id="KW-1185">Reference proteome</keyword>
<evidence type="ECO:0000256" key="1">
    <source>
        <dbReference type="SAM" id="MobiDB-lite"/>
    </source>
</evidence>
<feature type="region of interest" description="Disordered" evidence="1">
    <location>
        <begin position="1"/>
        <end position="25"/>
    </location>
</feature>
<reference evidence="2" key="1">
    <citation type="journal article" date="2020" name="Fungal Divers.">
        <title>Resolving the Mortierellaceae phylogeny through synthesis of multi-gene phylogenetics and phylogenomics.</title>
        <authorList>
            <person name="Vandepol N."/>
            <person name="Liber J."/>
            <person name="Desiro A."/>
            <person name="Na H."/>
            <person name="Kennedy M."/>
            <person name="Barry K."/>
            <person name="Grigoriev I.V."/>
            <person name="Miller A.N."/>
            <person name="O'Donnell K."/>
            <person name="Stajich J.E."/>
            <person name="Bonito G."/>
        </authorList>
    </citation>
    <scope>NUCLEOTIDE SEQUENCE</scope>
    <source>
        <strain evidence="2">NVP1</strain>
    </source>
</reference>
<dbReference type="EMBL" id="JAAAUY010000489">
    <property type="protein sequence ID" value="KAF9329272.1"/>
    <property type="molecule type" value="Genomic_DNA"/>
</dbReference>
<name>A0A9P5SL86_9FUNG</name>
<proteinExistence type="predicted"/>
<dbReference type="AlphaFoldDB" id="A0A9P5SL86"/>
<organism evidence="2 3">
    <name type="scientific">Podila minutissima</name>
    <dbReference type="NCBI Taxonomy" id="64525"/>
    <lineage>
        <taxon>Eukaryota</taxon>
        <taxon>Fungi</taxon>
        <taxon>Fungi incertae sedis</taxon>
        <taxon>Mucoromycota</taxon>
        <taxon>Mortierellomycotina</taxon>
        <taxon>Mortierellomycetes</taxon>
        <taxon>Mortierellales</taxon>
        <taxon>Mortierellaceae</taxon>
        <taxon>Podila</taxon>
    </lineage>
</organism>
<dbReference type="Proteomes" id="UP000696485">
    <property type="component" value="Unassembled WGS sequence"/>
</dbReference>